<gene>
    <name evidence="11" type="ORF">HBA54_03565</name>
</gene>
<comment type="subunit">
    <text evidence="9">The complex comprises the extracytoplasmic solute receptor protein and the two transmembrane proteins.</text>
</comment>
<feature type="domain" description="Tripartite ATP-independent periplasmic transporters DctQ component" evidence="10">
    <location>
        <begin position="35"/>
        <end position="166"/>
    </location>
</feature>
<dbReference type="GO" id="GO:0022857">
    <property type="term" value="F:transmembrane transporter activity"/>
    <property type="evidence" value="ECO:0007669"/>
    <property type="project" value="UniProtKB-UniRule"/>
</dbReference>
<evidence type="ECO:0000313" key="11">
    <source>
        <dbReference type="EMBL" id="NIA67659.1"/>
    </source>
</evidence>
<sequence>MEDGPLARLVLRLDGALETLGKLFLVIANLCLLLMLIGTAATILLRPINLSFYWIWPWTMQFFVWMSFFGFYAVYRFRKDIAVDFVVLRLGDGAMIGTRYFVALVVLAVTGVILWQMPTIIESQVGVIDAVVTPWGELERYTLSIPLGISCLLIFVNALLDLLKAWLGWPEPHTLPAIDS</sequence>
<evidence type="ECO:0000256" key="8">
    <source>
        <dbReference type="ARBA" id="ARBA00038436"/>
    </source>
</evidence>
<dbReference type="PANTHER" id="PTHR35011">
    <property type="entry name" value="2,3-DIKETO-L-GULONATE TRAP TRANSPORTER SMALL PERMEASE PROTEIN YIAM"/>
    <property type="match status" value="1"/>
</dbReference>
<comment type="similarity">
    <text evidence="8 9">Belongs to the TRAP transporter small permease family.</text>
</comment>
<dbReference type="InterPro" id="IPR007387">
    <property type="entry name" value="TRAP_DctQ"/>
</dbReference>
<dbReference type="InterPro" id="IPR055348">
    <property type="entry name" value="DctQ"/>
</dbReference>
<evidence type="ECO:0000256" key="7">
    <source>
        <dbReference type="ARBA" id="ARBA00023136"/>
    </source>
</evidence>
<accession>A0A967C3B3</accession>
<evidence type="ECO:0000256" key="3">
    <source>
        <dbReference type="ARBA" id="ARBA00022475"/>
    </source>
</evidence>
<evidence type="ECO:0000256" key="2">
    <source>
        <dbReference type="ARBA" id="ARBA00022448"/>
    </source>
</evidence>
<name>A0A967C3B3_9PROT</name>
<dbReference type="Pfam" id="PF04290">
    <property type="entry name" value="DctQ"/>
    <property type="match status" value="1"/>
</dbReference>
<dbReference type="Proteomes" id="UP000761264">
    <property type="component" value="Unassembled WGS sequence"/>
</dbReference>
<comment type="subcellular location">
    <subcellularLocation>
        <location evidence="1 9">Cell inner membrane</location>
        <topology evidence="1 9">Multi-pass membrane protein</topology>
    </subcellularLocation>
</comment>
<evidence type="ECO:0000256" key="1">
    <source>
        <dbReference type="ARBA" id="ARBA00004429"/>
    </source>
</evidence>
<feature type="transmembrane region" description="Helical" evidence="9">
    <location>
        <begin position="51"/>
        <end position="75"/>
    </location>
</feature>
<keyword evidence="4 9" id="KW-0997">Cell inner membrane</keyword>
<dbReference type="EMBL" id="JAAQPH010000002">
    <property type="protein sequence ID" value="NIA67659.1"/>
    <property type="molecule type" value="Genomic_DNA"/>
</dbReference>
<evidence type="ECO:0000313" key="12">
    <source>
        <dbReference type="Proteomes" id="UP000761264"/>
    </source>
</evidence>
<feature type="transmembrane region" description="Helical" evidence="9">
    <location>
        <begin position="96"/>
        <end position="121"/>
    </location>
</feature>
<dbReference type="RefSeq" id="WP_167221420.1">
    <property type="nucleotide sequence ID" value="NZ_JAAQPH010000002.1"/>
</dbReference>
<keyword evidence="6 9" id="KW-1133">Transmembrane helix</keyword>
<keyword evidence="3" id="KW-1003">Cell membrane</keyword>
<feature type="transmembrane region" description="Helical" evidence="9">
    <location>
        <begin position="20"/>
        <end position="45"/>
    </location>
</feature>
<evidence type="ECO:0000256" key="6">
    <source>
        <dbReference type="ARBA" id="ARBA00022989"/>
    </source>
</evidence>
<comment type="caution">
    <text evidence="11">The sequence shown here is derived from an EMBL/GenBank/DDBJ whole genome shotgun (WGS) entry which is preliminary data.</text>
</comment>
<keyword evidence="5 9" id="KW-0812">Transmembrane</keyword>
<reference evidence="11" key="1">
    <citation type="submission" date="2020-03" db="EMBL/GenBank/DDBJ databases">
        <title>Genome of Pelagibius litoralis DSM 21314T.</title>
        <authorList>
            <person name="Wang G."/>
        </authorList>
    </citation>
    <scope>NUCLEOTIDE SEQUENCE</scope>
    <source>
        <strain evidence="11">DSM 21314</strain>
    </source>
</reference>
<keyword evidence="12" id="KW-1185">Reference proteome</keyword>
<evidence type="ECO:0000256" key="4">
    <source>
        <dbReference type="ARBA" id="ARBA00022519"/>
    </source>
</evidence>
<keyword evidence="7 9" id="KW-0472">Membrane</keyword>
<keyword evidence="2 9" id="KW-0813">Transport</keyword>
<evidence type="ECO:0000256" key="9">
    <source>
        <dbReference type="RuleBase" id="RU369079"/>
    </source>
</evidence>
<proteinExistence type="inferred from homology"/>
<evidence type="ECO:0000259" key="10">
    <source>
        <dbReference type="Pfam" id="PF04290"/>
    </source>
</evidence>
<dbReference type="AlphaFoldDB" id="A0A967C3B3"/>
<protein>
    <recommendedName>
        <fullName evidence="9">TRAP transporter small permease protein</fullName>
    </recommendedName>
</protein>
<dbReference type="GO" id="GO:0005886">
    <property type="term" value="C:plasma membrane"/>
    <property type="evidence" value="ECO:0007669"/>
    <property type="project" value="UniProtKB-SubCell"/>
</dbReference>
<comment type="function">
    <text evidence="9">Part of the tripartite ATP-independent periplasmic (TRAP) transport system.</text>
</comment>
<feature type="transmembrane region" description="Helical" evidence="9">
    <location>
        <begin position="141"/>
        <end position="160"/>
    </location>
</feature>
<organism evidence="11 12">
    <name type="scientific">Pelagibius litoralis</name>
    <dbReference type="NCBI Taxonomy" id="374515"/>
    <lineage>
        <taxon>Bacteria</taxon>
        <taxon>Pseudomonadati</taxon>
        <taxon>Pseudomonadota</taxon>
        <taxon>Alphaproteobacteria</taxon>
        <taxon>Rhodospirillales</taxon>
        <taxon>Rhodovibrionaceae</taxon>
        <taxon>Pelagibius</taxon>
    </lineage>
</organism>
<evidence type="ECO:0000256" key="5">
    <source>
        <dbReference type="ARBA" id="ARBA00022692"/>
    </source>
</evidence>